<feature type="transmembrane region" description="Helical" evidence="9">
    <location>
        <begin position="67"/>
        <end position="84"/>
    </location>
</feature>
<evidence type="ECO:0000313" key="11">
    <source>
        <dbReference type="EMBL" id="CAK1549421.1"/>
    </source>
</evidence>
<keyword evidence="5" id="KW-0297">G-protein coupled receptor</keyword>
<evidence type="ECO:0000256" key="7">
    <source>
        <dbReference type="ARBA" id="ARBA00023170"/>
    </source>
</evidence>
<name>A0AAV1JKG8_9NEOP</name>
<keyword evidence="3 9" id="KW-0812">Transmembrane</keyword>
<comment type="similarity">
    <text evidence="2">Belongs to the G-protein coupled receptor 1 family.</text>
</comment>
<dbReference type="EMBL" id="CAVLEF010000011">
    <property type="protein sequence ID" value="CAK1549421.1"/>
    <property type="molecule type" value="Genomic_DNA"/>
</dbReference>
<dbReference type="PANTHER" id="PTHR24243">
    <property type="entry name" value="G-PROTEIN COUPLED RECEPTOR"/>
    <property type="match status" value="1"/>
</dbReference>
<evidence type="ECO:0000256" key="6">
    <source>
        <dbReference type="ARBA" id="ARBA00023136"/>
    </source>
</evidence>
<evidence type="ECO:0000256" key="2">
    <source>
        <dbReference type="ARBA" id="ARBA00010663"/>
    </source>
</evidence>
<dbReference type="GO" id="GO:0004930">
    <property type="term" value="F:G protein-coupled receptor activity"/>
    <property type="evidence" value="ECO:0007669"/>
    <property type="project" value="UniProtKB-KW"/>
</dbReference>
<dbReference type="SMART" id="SM01381">
    <property type="entry name" value="7TM_GPCR_Srsx"/>
    <property type="match status" value="1"/>
</dbReference>
<keyword evidence="12" id="KW-1185">Reference proteome</keyword>
<feature type="transmembrane region" description="Helical" evidence="9">
    <location>
        <begin position="145"/>
        <end position="165"/>
    </location>
</feature>
<proteinExistence type="inferred from homology"/>
<dbReference type="GO" id="GO:0016020">
    <property type="term" value="C:membrane"/>
    <property type="evidence" value="ECO:0007669"/>
    <property type="project" value="UniProtKB-SubCell"/>
</dbReference>
<evidence type="ECO:0000256" key="1">
    <source>
        <dbReference type="ARBA" id="ARBA00004141"/>
    </source>
</evidence>
<dbReference type="PROSITE" id="PS50262">
    <property type="entry name" value="G_PROTEIN_RECEP_F1_2"/>
    <property type="match status" value="1"/>
</dbReference>
<dbReference type="Gene3D" id="1.20.1070.10">
    <property type="entry name" value="Rhodopsin 7-helix transmembrane proteins"/>
    <property type="match status" value="1"/>
</dbReference>
<reference evidence="11 12" key="1">
    <citation type="submission" date="2023-11" db="EMBL/GenBank/DDBJ databases">
        <authorList>
            <person name="Okamura Y."/>
        </authorList>
    </citation>
    <scope>NUCLEOTIDE SEQUENCE [LARGE SCALE GENOMIC DNA]</scope>
</reference>
<gene>
    <name evidence="11" type="ORF">LNINA_LOCUS8716</name>
</gene>
<dbReference type="InterPro" id="IPR000276">
    <property type="entry name" value="GPCR_Rhodpsn"/>
</dbReference>
<organism evidence="11 12">
    <name type="scientific">Leptosia nina</name>
    <dbReference type="NCBI Taxonomy" id="320188"/>
    <lineage>
        <taxon>Eukaryota</taxon>
        <taxon>Metazoa</taxon>
        <taxon>Ecdysozoa</taxon>
        <taxon>Arthropoda</taxon>
        <taxon>Hexapoda</taxon>
        <taxon>Insecta</taxon>
        <taxon>Pterygota</taxon>
        <taxon>Neoptera</taxon>
        <taxon>Endopterygota</taxon>
        <taxon>Lepidoptera</taxon>
        <taxon>Glossata</taxon>
        <taxon>Ditrysia</taxon>
        <taxon>Papilionoidea</taxon>
        <taxon>Pieridae</taxon>
        <taxon>Pierinae</taxon>
        <taxon>Leptosia</taxon>
    </lineage>
</organism>
<protein>
    <recommendedName>
        <fullName evidence="10">G-protein coupled receptors family 1 profile domain-containing protein</fullName>
    </recommendedName>
</protein>
<dbReference type="SUPFAM" id="SSF81321">
    <property type="entry name" value="Family A G protein-coupled receptor-like"/>
    <property type="match status" value="1"/>
</dbReference>
<comment type="caution">
    <text evidence="11">The sequence shown here is derived from an EMBL/GenBank/DDBJ whole genome shotgun (WGS) entry which is preliminary data.</text>
</comment>
<keyword evidence="4 9" id="KW-1133">Transmembrane helix</keyword>
<keyword evidence="7" id="KW-0675">Receptor</keyword>
<keyword evidence="8" id="KW-0807">Transducer</keyword>
<dbReference type="PANTHER" id="PTHR24243:SF208">
    <property type="entry name" value="PYROKININ-1 RECEPTOR"/>
    <property type="match status" value="1"/>
</dbReference>
<dbReference type="Pfam" id="PF00001">
    <property type="entry name" value="7tm_1"/>
    <property type="match status" value="1"/>
</dbReference>
<evidence type="ECO:0000256" key="9">
    <source>
        <dbReference type="SAM" id="Phobius"/>
    </source>
</evidence>
<dbReference type="AlphaFoldDB" id="A0AAV1JKG8"/>
<evidence type="ECO:0000256" key="8">
    <source>
        <dbReference type="ARBA" id="ARBA00023224"/>
    </source>
</evidence>
<feature type="transmembrane region" description="Helical" evidence="9">
    <location>
        <begin position="104"/>
        <end position="124"/>
    </location>
</feature>
<feature type="domain" description="G-protein coupled receptors family 1 profile" evidence="10">
    <location>
        <begin position="46"/>
        <end position="300"/>
    </location>
</feature>
<feature type="transmembrane region" description="Helical" evidence="9">
    <location>
        <begin position="276"/>
        <end position="303"/>
    </location>
</feature>
<evidence type="ECO:0000256" key="5">
    <source>
        <dbReference type="ARBA" id="ARBA00023040"/>
    </source>
</evidence>
<feature type="transmembrane region" description="Helical" evidence="9">
    <location>
        <begin position="33"/>
        <end position="55"/>
    </location>
</feature>
<dbReference type="PRINTS" id="PR00237">
    <property type="entry name" value="GPCRRHODOPSN"/>
</dbReference>
<feature type="transmembrane region" description="Helical" evidence="9">
    <location>
        <begin position="238"/>
        <end position="256"/>
    </location>
</feature>
<dbReference type="Proteomes" id="UP001497472">
    <property type="component" value="Unassembled WGS sequence"/>
</dbReference>
<accession>A0AAV1JKG8</accession>
<evidence type="ECO:0000256" key="4">
    <source>
        <dbReference type="ARBA" id="ARBA00022989"/>
    </source>
</evidence>
<evidence type="ECO:0000313" key="12">
    <source>
        <dbReference type="Proteomes" id="UP001497472"/>
    </source>
</evidence>
<keyword evidence="6 9" id="KW-0472">Membrane</keyword>
<dbReference type="InterPro" id="IPR017452">
    <property type="entry name" value="GPCR_Rhodpsn_7TM"/>
</dbReference>
<evidence type="ECO:0000259" key="10">
    <source>
        <dbReference type="PROSITE" id="PS50262"/>
    </source>
</evidence>
<sequence length="331" mass="38866">MNRTNYETDLEIWSQFLIRVFDGKSHWINVFSVVLYLVIFFVSLIGNVLTCVVIYSVKSMHTATNYYLFNLAVSDLIVTFTNLADIYDFLTDFSQIDDITCKLRFFFITCLWNNGILMMTILAIERFLVIWYPLMLSTSPVWKRVSKIITAIWIIAILESLPDIWTVKIIKTKKVSICFTVPTEVARTINGVLALFTFVIPLVIMIFVYVMIAIKLNENEKSNSKGKIFNHRDNRRRVNKIIVALTGSFLVCWLPFFTYRIMIFAYDMEQLMKFEWWFSTGIRITLINTWFSVVLNPILFSLMSTKFRRALKMLWTKKTKREKPVKIDAIS</sequence>
<feature type="transmembrane region" description="Helical" evidence="9">
    <location>
        <begin position="192"/>
        <end position="217"/>
    </location>
</feature>
<comment type="subcellular location">
    <subcellularLocation>
        <location evidence="1">Membrane</location>
        <topology evidence="1">Multi-pass membrane protein</topology>
    </subcellularLocation>
</comment>
<evidence type="ECO:0000256" key="3">
    <source>
        <dbReference type="ARBA" id="ARBA00022692"/>
    </source>
</evidence>